<keyword evidence="2" id="KW-0812">Transmembrane</keyword>
<feature type="region of interest" description="Disordered" evidence="1">
    <location>
        <begin position="156"/>
        <end position="230"/>
    </location>
</feature>
<keyword evidence="2" id="KW-1133">Transmembrane helix</keyword>
<proteinExistence type="predicted"/>
<reference evidence="3 4" key="1">
    <citation type="journal article" date="2018" name="Nat. Ecol. Evol.">
        <title>Pezizomycetes genomes reveal the molecular basis of ectomycorrhizal truffle lifestyle.</title>
        <authorList>
            <person name="Murat C."/>
            <person name="Payen T."/>
            <person name="Noel B."/>
            <person name="Kuo A."/>
            <person name="Morin E."/>
            <person name="Chen J."/>
            <person name="Kohler A."/>
            <person name="Krizsan K."/>
            <person name="Balestrini R."/>
            <person name="Da Silva C."/>
            <person name="Montanini B."/>
            <person name="Hainaut M."/>
            <person name="Levati E."/>
            <person name="Barry K.W."/>
            <person name="Belfiori B."/>
            <person name="Cichocki N."/>
            <person name="Clum A."/>
            <person name="Dockter R.B."/>
            <person name="Fauchery L."/>
            <person name="Guy J."/>
            <person name="Iotti M."/>
            <person name="Le Tacon F."/>
            <person name="Lindquist E.A."/>
            <person name="Lipzen A."/>
            <person name="Malagnac F."/>
            <person name="Mello A."/>
            <person name="Molinier V."/>
            <person name="Miyauchi S."/>
            <person name="Poulain J."/>
            <person name="Riccioni C."/>
            <person name="Rubini A."/>
            <person name="Sitrit Y."/>
            <person name="Splivallo R."/>
            <person name="Traeger S."/>
            <person name="Wang M."/>
            <person name="Zifcakova L."/>
            <person name="Wipf D."/>
            <person name="Zambonelli A."/>
            <person name="Paolocci F."/>
            <person name="Nowrousian M."/>
            <person name="Ottonello S."/>
            <person name="Baldrian P."/>
            <person name="Spatafora J.W."/>
            <person name="Henrissat B."/>
            <person name="Nagy L.G."/>
            <person name="Aury J.M."/>
            <person name="Wincker P."/>
            <person name="Grigoriev I.V."/>
            <person name="Bonfante P."/>
            <person name="Martin F.M."/>
        </authorList>
    </citation>
    <scope>NUCLEOTIDE SEQUENCE [LARGE SCALE GENOMIC DNA]</scope>
    <source>
        <strain evidence="3 4">ATCC MYA-4762</strain>
    </source>
</reference>
<gene>
    <name evidence="3" type="ORF">L211DRAFT_837604</name>
</gene>
<evidence type="ECO:0000313" key="4">
    <source>
        <dbReference type="Proteomes" id="UP000267821"/>
    </source>
</evidence>
<organism evidence="3 4">
    <name type="scientific">Terfezia boudieri ATCC MYA-4762</name>
    <dbReference type="NCBI Taxonomy" id="1051890"/>
    <lineage>
        <taxon>Eukaryota</taxon>
        <taxon>Fungi</taxon>
        <taxon>Dikarya</taxon>
        <taxon>Ascomycota</taxon>
        <taxon>Pezizomycotina</taxon>
        <taxon>Pezizomycetes</taxon>
        <taxon>Pezizales</taxon>
        <taxon>Pezizaceae</taxon>
        <taxon>Terfezia</taxon>
    </lineage>
</organism>
<feature type="compositionally biased region" description="Polar residues" evidence="1">
    <location>
        <begin position="221"/>
        <end position="230"/>
    </location>
</feature>
<dbReference type="OrthoDB" id="10469674at2759"/>
<protein>
    <submittedName>
        <fullName evidence="3">Uncharacterized protein</fullName>
    </submittedName>
</protein>
<feature type="transmembrane region" description="Helical" evidence="2">
    <location>
        <begin position="49"/>
        <end position="73"/>
    </location>
</feature>
<dbReference type="AlphaFoldDB" id="A0A3N4LN42"/>
<dbReference type="EMBL" id="ML121542">
    <property type="protein sequence ID" value="RPB24226.1"/>
    <property type="molecule type" value="Genomic_DNA"/>
</dbReference>
<dbReference type="InParanoid" id="A0A3N4LN42"/>
<feature type="compositionally biased region" description="Basic and acidic residues" evidence="1">
    <location>
        <begin position="174"/>
        <end position="196"/>
    </location>
</feature>
<evidence type="ECO:0000313" key="3">
    <source>
        <dbReference type="EMBL" id="RPB24226.1"/>
    </source>
</evidence>
<evidence type="ECO:0000256" key="2">
    <source>
        <dbReference type="SAM" id="Phobius"/>
    </source>
</evidence>
<sequence length="230" mass="25618">MYIPTTVLPADFATPLDVLRSTSSAHHSIYGRSIVLVRRLSRIKGRAGYAVGSGVAIAFVSVFLLVVLARCIIREQRARKQARVHVQALAIQDREFWGVDANSGRRIRRGEEDEDDEIEVETEAERRIRRRQERRAREHGKFDSVLERMEKLALQEEGLKESTKMSGGRATELVSEKESSEESKSSGSSKESDISRAVKVTIPEPVYLGAGARFSSGGRMSLSNLRSSIS</sequence>
<keyword evidence="4" id="KW-1185">Reference proteome</keyword>
<evidence type="ECO:0000256" key="1">
    <source>
        <dbReference type="SAM" id="MobiDB-lite"/>
    </source>
</evidence>
<accession>A0A3N4LN42</accession>
<dbReference type="Proteomes" id="UP000267821">
    <property type="component" value="Unassembled WGS sequence"/>
</dbReference>
<keyword evidence="2" id="KW-0472">Membrane</keyword>
<name>A0A3N4LN42_9PEZI</name>